<name>A0A561TM38_9ACTN</name>
<sequence length="53" mass="5804">MEWFGYGAARERWWALPRGLDQCLKGVSFGCPLAQSTLGEALYSGAQALLLTL</sequence>
<gene>
    <name evidence="1" type="ORF">FHX78_115246</name>
</gene>
<evidence type="ECO:0000313" key="2">
    <source>
        <dbReference type="Proteomes" id="UP000316603"/>
    </source>
</evidence>
<proteinExistence type="predicted"/>
<dbReference type="Proteomes" id="UP000316603">
    <property type="component" value="Unassembled WGS sequence"/>
</dbReference>
<reference evidence="1 2" key="1">
    <citation type="submission" date="2019-06" db="EMBL/GenBank/DDBJ databases">
        <title>Sequencing the genomes of 1000 actinobacteria strains.</title>
        <authorList>
            <person name="Klenk H.-P."/>
        </authorList>
    </citation>
    <scope>NUCLEOTIDE SEQUENCE [LARGE SCALE GENOMIC DNA]</scope>
    <source>
        <strain evidence="1 2">DSM 41695</strain>
    </source>
</reference>
<organism evidence="1 2">
    <name type="scientific">Streptomyces capillispiralis</name>
    <dbReference type="NCBI Taxonomy" id="68182"/>
    <lineage>
        <taxon>Bacteria</taxon>
        <taxon>Bacillati</taxon>
        <taxon>Actinomycetota</taxon>
        <taxon>Actinomycetes</taxon>
        <taxon>Kitasatosporales</taxon>
        <taxon>Streptomycetaceae</taxon>
        <taxon>Streptomyces</taxon>
    </lineage>
</organism>
<keyword evidence="2" id="KW-1185">Reference proteome</keyword>
<dbReference type="EMBL" id="VIWV01000001">
    <property type="protein sequence ID" value="TWF88225.1"/>
    <property type="molecule type" value="Genomic_DNA"/>
</dbReference>
<protein>
    <submittedName>
        <fullName evidence="1">Uncharacterized protein</fullName>
    </submittedName>
</protein>
<comment type="caution">
    <text evidence="1">The sequence shown here is derived from an EMBL/GenBank/DDBJ whole genome shotgun (WGS) entry which is preliminary data.</text>
</comment>
<dbReference type="AlphaFoldDB" id="A0A561TM38"/>
<evidence type="ECO:0000313" key="1">
    <source>
        <dbReference type="EMBL" id="TWF88225.1"/>
    </source>
</evidence>
<accession>A0A561TM38</accession>